<dbReference type="PANTHER" id="PTHR34301:SF8">
    <property type="entry name" value="ATPASE DOMAIN-CONTAINING PROTEIN"/>
    <property type="match status" value="1"/>
</dbReference>
<comment type="caution">
    <text evidence="2">The sequence shown here is derived from an EMBL/GenBank/DDBJ whole genome shotgun (WGS) entry which is preliminary data.</text>
</comment>
<accession>A0A100XZ10</accession>
<dbReference type="AlphaFoldDB" id="A0A100XZ10"/>
<gene>
    <name evidence="2" type="ORF">APY94_03220</name>
</gene>
<dbReference type="GO" id="GO:0005524">
    <property type="term" value="F:ATP binding"/>
    <property type="evidence" value="ECO:0007669"/>
    <property type="project" value="InterPro"/>
</dbReference>
<protein>
    <recommendedName>
        <fullName evidence="1">ATPase domain-containing protein</fullName>
    </recommendedName>
</protein>
<dbReference type="SUPFAM" id="SSF52540">
    <property type="entry name" value="P-loop containing nucleoside triphosphate hydrolases"/>
    <property type="match status" value="1"/>
</dbReference>
<dbReference type="PANTHER" id="PTHR34301">
    <property type="entry name" value="DNA-BINDING PROTEIN-RELATED"/>
    <property type="match status" value="1"/>
</dbReference>
<keyword evidence="3" id="KW-1185">Reference proteome</keyword>
<evidence type="ECO:0000313" key="3">
    <source>
        <dbReference type="Proteomes" id="UP000053462"/>
    </source>
</evidence>
<dbReference type="Gene3D" id="1.10.8.60">
    <property type="match status" value="1"/>
</dbReference>
<dbReference type="Gene3D" id="3.40.50.300">
    <property type="entry name" value="P-loop containing nucleotide triphosphate hydrolases"/>
    <property type="match status" value="1"/>
</dbReference>
<name>A0A100XZ10_9EURY</name>
<sequence length="360" mass="41909">MDKENIEEYFPCDELVNELLDLLIHDYHVIGIRGFRRSGKSSLIKYFLSFFSAEDFEVRYVDISKVKDHTSVENTLKNIKEKLNDKPTLWKVIKELIALKNERVARNAEKIHDFINQKKKEEKIKIYAFDEVQSFAIRQGSYFSKEDAYIFVEFINNHIDDNTYIIFTGSQVGAFNKFLKIYDKKVVSKMKCNNHIVDIGQMSPEDIGEFLSTGFEQNHKNMPEDFPDRVYESIGGFVGYVLDAGRMLATYGHNVIHPSIVDTVIQKQKTLLFESIEDELNALDETLNLRSRMSLEILKFIAENDPNRKELLDKFQGNIDGETLKTLLNILDQMDLITRKHNKVRAYPFIKNYYGALLDV</sequence>
<reference evidence="2 3" key="1">
    <citation type="submission" date="2015-10" db="EMBL/GenBank/DDBJ databases">
        <title>Draft genome sequence of Thermococcus celericrescens strain DSM 17994.</title>
        <authorList>
            <person name="Hong S.-J."/>
            <person name="Park C.-E."/>
            <person name="Shin J.-H."/>
        </authorList>
    </citation>
    <scope>NUCLEOTIDE SEQUENCE [LARGE SCALE GENOMIC DNA]</scope>
    <source>
        <strain evidence="2 3">DSM 17994</strain>
    </source>
</reference>
<dbReference type="Proteomes" id="UP000053462">
    <property type="component" value="Unassembled WGS sequence"/>
</dbReference>
<dbReference type="InterPro" id="IPR027417">
    <property type="entry name" value="P-loop_NTPase"/>
</dbReference>
<evidence type="ECO:0000259" key="1">
    <source>
        <dbReference type="Pfam" id="PF01637"/>
    </source>
</evidence>
<dbReference type="EMBL" id="LLYW01000009">
    <property type="protein sequence ID" value="KUH34151.1"/>
    <property type="molecule type" value="Genomic_DNA"/>
</dbReference>
<organism evidence="2 3">
    <name type="scientific">Thermococcus celericrescens</name>
    <dbReference type="NCBI Taxonomy" id="227598"/>
    <lineage>
        <taxon>Archaea</taxon>
        <taxon>Methanobacteriati</taxon>
        <taxon>Methanobacteriota</taxon>
        <taxon>Thermococci</taxon>
        <taxon>Thermococcales</taxon>
        <taxon>Thermococcaceae</taxon>
        <taxon>Thermococcus</taxon>
    </lineage>
</organism>
<dbReference type="Pfam" id="PF01637">
    <property type="entry name" value="ATPase_2"/>
    <property type="match status" value="1"/>
</dbReference>
<evidence type="ECO:0000313" key="2">
    <source>
        <dbReference type="EMBL" id="KUH34151.1"/>
    </source>
</evidence>
<dbReference type="InterPro" id="IPR011579">
    <property type="entry name" value="ATPase_dom"/>
</dbReference>
<proteinExistence type="predicted"/>
<feature type="domain" description="ATPase" evidence="1">
    <location>
        <begin position="26"/>
        <end position="241"/>
    </location>
</feature>